<evidence type="ECO:0000256" key="5">
    <source>
        <dbReference type="ARBA" id="ARBA00022989"/>
    </source>
</evidence>
<evidence type="ECO:0000256" key="3">
    <source>
        <dbReference type="ARBA" id="ARBA00022475"/>
    </source>
</evidence>
<keyword evidence="4 9" id="KW-0812">Transmembrane</keyword>
<dbReference type="PANTHER" id="PTHR30561:SF0">
    <property type="entry name" value="GUANIDINIUM EXPORTER"/>
    <property type="match status" value="1"/>
</dbReference>
<reference evidence="11 14" key="2">
    <citation type="submission" date="2021-01" db="EMBL/GenBank/DDBJ databases">
        <title>Genome Characterization of a novel Stenotrophomonas isolate with high keratinase activity.</title>
        <authorList>
            <person name="Cao Z.-J."/>
        </authorList>
    </citation>
    <scope>NUCLEOTIDE SEQUENCE [LARGE SCALE GENOMIC DNA]</scope>
    <source>
        <strain evidence="11 14">DHHJ</strain>
    </source>
</reference>
<proteinExistence type="inferred from homology"/>
<feature type="transmembrane region" description="Helical" evidence="10">
    <location>
        <begin position="82"/>
        <end position="98"/>
    </location>
</feature>
<evidence type="ECO:0000313" key="14">
    <source>
        <dbReference type="Proteomes" id="UP000596095"/>
    </source>
</evidence>
<evidence type="ECO:0000313" key="13">
    <source>
        <dbReference type="Proteomes" id="UP000271705"/>
    </source>
</evidence>
<dbReference type="GO" id="GO:0022857">
    <property type="term" value="F:transmembrane transporter activity"/>
    <property type="evidence" value="ECO:0007669"/>
    <property type="project" value="InterPro"/>
</dbReference>
<evidence type="ECO:0000256" key="1">
    <source>
        <dbReference type="ARBA" id="ARBA00004651"/>
    </source>
</evidence>
<dbReference type="Pfam" id="PF00893">
    <property type="entry name" value="Multi_Drug_Res"/>
    <property type="match status" value="1"/>
</dbReference>
<dbReference type="AlphaFoldDB" id="A0A3S0HYA2"/>
<dbReference type="InterPro" id="IPR045324">
    <property type="entry name" value="Small_multidrug_res"/>
</dbReference>
<dbReference type="SUPFAM" id="SSF103481">
    <property type="entry name" value="Multidrug resistance efflux transporter EmrE"/>
    <property type="match status" value="1"/>
</dbReference>
<sequence>MTKWLYLVIASGLEVAWAIGLKCASSLAEWVVTLVCIVGSFLFLVMATKRLGASTSYVFFVTFGTIGTYILDTVWFGKPFSAVAAVAIAVVLFCIVQIKREVKE</sequence>
<keyword evidence="2" id="KW-0813">Transport</keyword>
<dbReference type="RefSeq" id="WP_126928421.1">
    <property type="nucleotide sequence ID" value="NZ_CP067993.1"/>
</dbReference>
<keyword evidence="3" id="KW-1003">Cell membrane</keyword>
<dbReference type="GO" id="GO:0005886">
    <property type="term" value="C:plasma membrane"/>
    <property type="evidence" value="ECO:0007669"/>
    <property type="project" value="UniProtKB-SubCell"/>
</dbReference>
<feature type="transmembrane region" description="Helical" evidence="10">
    <location>
        <begin position="28"/>
        <end position="45"/>
    </location>
</feature>
<keyword evidence="5 10" id="KW-1133">Transmembrane helix</keyword>
<protein>
    <recommendedName>
        <fullName evidence="8">Guanidinium exporter</fullName>
    </recommendedName>
</protein>
<organism evidence="12 13">
    <name type="scientific">Stenotrophomonas maltophilia</name>
    <name type="common">Pseudomonas maltophilia</name>
    <name type="synonym">Xanthomonas maltophilia</name>
    <dbReference type="NCBI Taxonomy" id="40324"/>
    <lineage>
        <taxon>Bacteria</taxon>
        <taxon>Pseudomonadati</taxon>
        <taxon>Pseudomonadota</taxon>
        <taxon>Gammaproteobacteria</taxon>
        <taxon>Lysobacterales</taxon>
        <taxon>Lysobacteraceae</taxon>
        <taxon>Stenotrophomonas</taxon>
        <taxon>Stenotrophomonas maltophilia group</taxon>
    </lineage>
</organism>
<dbReference type="InterPro" id="IPR037185">
    <property type="entry name" value="EmrE-like"/>
</dbReference>
<evidence type="ECO:0000256" key="2">
    <source>
        <dbReference type="ARBA" id="ARBA00022448"/>
    </source>
</evidence>
<dbReference type="InterPro" id="IPR000390">
    <property type="entry name" value="Small_drug/metabolite_transptr"/>
</dbReference>
<evidence type="ECO:0000256" key="4">
    <source>
        <dbReference type="ARBA" id="ARBA00022692"/>
    </source>
</evidence>
<reference evidence="12 13" key="1">
    <citation type="submission" date="2018-12" db="EMBL/GenBank/DDBJ databases">
        <authorList>
            <person name="Kartti S."/>
            <person name="Manni A."/>
            <person name="Chemao El Fihri M.W."/>
            <person name="Laamarti M."/>
            <person name="Temsamani L."/>
            <person name="El Jamali J.E."/>
            <person name="Ouadghiri M."/>
            <person name="Ibrahimi A."/>
            <person name="Filati-Maltouf A."/>
        </authorList>
    </citation>
    <scope>NUCLEOTIDE SEQUENCE [LARGE SCALE GENOMIC DNA]</scope>
    <source>
        <strain evidence="12 13">MDMC339</strain>
    </source>
</reference>
<evidence type="ECO:0000256" key="8">
    <source>
        <dbReference type="ARBA" id="ARBA00039168"/>
    </source>
</evidence>
<evidence type="ECO:0000256" key="6">
    <source>
        <dbReference type="ARBA" id="ARBA00023136"/>
    </source>
</evidence>
<evidence type="ECO:0000256" key="9">
    <source>
        <dbReference type="RuleBase" id="RU003942"/>
    </source>
</evidence>
<dbReference type="PANTHER" id="PTHR30561">
    <property type="entry name" value="SMR FAMILY PROTON-DEPENDENT DRUG EFFLUX TRANSPORTER SUGE"/>
    <property type="match status" value="1"/>
</dbReference>
<keyword evidence="6 10" id="KW-0472">Membrane</keyword>
<evidence type="ECO:0000256" key="10">
    <source>
        <dbReference type="SAM" id="Phobius"/>
    </source>
</evidence>
<evidence type="ECO:0000313" key="12">
    <source>
        <dbReference type="EMBL" id="RTQ90512.1"/>
    </source>
</evidence>
<dbReference type="EMBL" id="RXLZ01000013">
    <property type="protein sequence ID" value="RTQ90512.1"/>
    <property type="molecule type" value="Genomic_DNA"/>
</dbReference>
<dbReference type="Proteomes" id="UP000271705">
    <property type="component" value="Unassembled WGS sequence"/>
</dbReference>
<accession>A0A3S0HYA2</accession>
<comment type="similarity">
    <text evidence="7">Belongs to the drug/metabolite transporter (DMT) superfamily. Small multidrug resistance (SMR) (TC 2.A.7.1) family. Gdx/SugE subfamily.</text>
</comment>
<gene>
    <name evidence="12" type="ORF">EKL94_06240</name>
    <name evidence="11" type="ORF">JJL50_10455</name>
</gene>
<comment type="subcellular location">
    <subcellularLocation>
        <location evidence="1 9">Cell membrane</location>
        <topology evidence="1 9">Multi-pass membrane protein</topology>
    </subcellularLocation>
</comment>
<dbReference type="Gene3D" id="1.10.3730.20">
    <property type="match status" value="1"/>
</dbReference>
<evidence type="ECO:0000313" key="11">
    <source>
        <dbReference type="EMBL" id="QQQ44413.1"/>
    </source>
</evidence>
<feature type="transmembrane region" description="Helical" evidence="10">
    <location>
        <begin position="57"/>
        <end position="76"/>
    </location>
</feature>
<name>A0A3S0HYA2_STEMA</name>
<dbReference type="Proteomes" id="UP000596095">
    <property type="component" value="Chromosome"/>
</dbReference>
<dbReference type="EMBL" id="CP067993">
    <property type="protein sequence ID" value="QQQ44413.1"/>
    <property type="molecule type" value="Genomic_DNA"/>
</dbReference>
<evidence type="ECO:0000256" key="7">
    <source>
        <dbReference type="ARBA" id="ARBA00038151"/>
    </source>
</evidence>